<evidence type="ECO:0000313" key="2">
    <source>
        <dbReference type="EMBL" id="MDP9792987.1"/>
    </source>
</evidence>
<keyword evidence="3" id="KW-1185">Reference proteome</keyword>
<evidence type="ECO:0000259" key="1">
    <source>
        <dbReference type="Pfam" id="PF02627"/>
    </source>
</evidence>
<dbReference type="Gene3D" id="1.20.1290.10">
    <property type="entry name" value="AhpD-like"/>
    <property type="match status" value="1"/>
</dbReference>
<dbReference type="Proteomes" id="UP001240984">
    <property type="component" value="Unassembled WGS sequence"/>
</dbReference>
<organism evidence="2 3">
    <name type="scientific">Catenuloplanes nepalensis</name>
    <dbReference type="NCBI Taxonomy" id="587533"/>
    <lineage>
        <taxon>Bacteria</taxon>
        <taxon>Bacillati</taxon>
        <taxon>Actinomycetota</taxon>
        <taxon>Actinomycetes</taxon>
        <taxon>Micromonosporales</taxon>
        <taxon>Micromonosporaceae</taxon>
        <taxon>Catenuloplanes</taxon>
    </lineage>
</organism>
<dbReference type="InterPro" id="IPR052512">
    <property type="entry name" value="4CMD/NDH-1_regulator"/>
</dbReference>
<feature type="domain" description="Carboxymuconolactone decarboxylase-like" evidence="1">
    <location>
        <begin position="46"/>
        <end position="118"/>
    </location>
</feature>
<accession>A0ABT9MNK7</accession>
<keyword evidence="2" id="KW-0456">Lyase</keyword>
<sequence length="125" mass="13351">MTTRDDGFAVFRRLLPDVLPDGAGVSALRDGGIADELGVLSLDNVFGTLWTRPGLDPRSRSLVTLGILIALRATDELRFHFPIALRNGLTRDEIAEVIYHASGYAGFPAAATARTVAVETLDGDA</sequence>
<dbReference type="EMBL" id="JAUSRA010000001">
    <property type="protein sequence ID" value="MDP9792987.1"/>
    <property type="molecule type" value="Genomic_DNA"/>
</dbReference>
<comment type="caution">
    <text evidence="2">The sequence shown here is derived from an EMBL/GenBank/DDBJ whole genome shotgun (WGS) entry which is preliminary data.</text>
</comment>
<dbReference type="InterPro" id="IPR003779">
    <property type="entry name" value="CMD-like"/>
</dbReference>
<dbReference type="PANTHER" id="PTHR33570:SF2">
    <property type="entry name" value="CARBOXYMUCONOLACTONE DECARBOXYLASE-LIKE DOMAIN-CONTAINING PROTEIN"/>
    <property type="match status" value="1"/>
</dbReference>
<protein>
    <submittedName>
        <fullName evidence="2">4-carboxymuconolactone decarboxylase</fullName>
        <ecNumber evidence="2">4.1.1.44</ecNumber>
    </submittedName>
</protein>
<dbReference type="SUPFAM" id="SSF69118">
    <property type="entry name" value="AhpD-like"/>
    <property type="match status" value="1"/>
</dbReference>
<dbReference type="GO" id="GO:0047575">
    <property type="term" value="F:4-carboxymuconolactone decarboxylase activity"/>
    <property type="evidence" value="ECO:0007669"/>
    <property type="project" value="UniProtKB-EC"/>
</dbReference>
<dbReference type="PANTHER" id="PTHR33570">
    <property type="entry name" value="4-CARBOXYMUCONOLACTONE DECARBOXYLASE FAMILY PROTEIN"/>
    <property type="match status" value="1"/>
</dbReference>
<name>A0ABT9MNK7_9ACTN</name>
<evidence type="ECO:0000313" key="3">
    <source>
        <dbReference type="Proteomes" id="UP001240984"/>
    </source>
</evidence>
<dbReference type="EC" id="4.1.1.44" evidence="2"/>
<dbReference type="Pfam" id="PF02627">
    <property type="entry name" value="CMD"/>
    <property type="match status" value="1"/>
</dbReference>
<dbReference type="InterPro" id="IPR029032">
    <property type="entry name" value="AhpD-like"/>
</dbReference>
<proteinExistence type="predicted"/>
<dbReference type="RefSeq" id="WP_306827872.1">
    <property type="nucleotide sequence ID" value="NZ_JAUSRA010000001.1"/>
</dbReference>
<reference evidence="2 3" key="1">
    <citation type="submission" date="2023-07" db="EMBL/GenBank/DDBJ databases">
        <title>Sequencing the genomes of 1000 actinobacteria strains.</title>
        <authorList>
            <person name="Klenk H.-P."/>
        </authorList>
    </citation>
    <scope>NUCLEOTIDE SEQUENCE [LARGE SCALE GENOMIC DNA]</scope>
    <source>
        <strain evidence="2 3">DSM 44710</strain>
    </source>
</reference>
<gene>
    <name evidence="2" type="ORF">J2S43_001499</name>
</gene>